<feature type="domain" description="N-acetyltransferase" evidence="1">
    <location>
        <begin position="97"/>
        <end position="224"/>
    </location>
</feature>
<reference evidence="2" key="1">
    <citation type="submission" date="2023-06" db="EMBL/GenBank/DDBJ databases">
        <title>Genome-scale phylogeny and comparative genomics of the fungal order Sordariales.</title>
        <authorList>
            <consortium name="Lawrence Berkeley National Laboratory"/>
            <person name="Hensen N."/>
            <person name="Bonometti L."/>
            <person name="Westerberg I."/>
            <person name="Brannstrom I.O."/>
            <person name="Guillou S."/>
            <person name="Cros-Aarteil S."/>
            <person name="Calhoun S."/>
            <person name="Haridas S."/>
            <person name="Kuo A."/>
            <person name="Mondo S."/>
            <person name="Pangilinan J."/>
            <person name="Riley R."/>
            <person name="Labutti K."/>
            <person name="Andreopoulos B."/>
            <person name="Lipzen A."/>
            <person name="Chen C."/>
            <person name="Yanf M."/>
            <person name="Daum C."/>
            <person name="Ng V."/>
            <person name="Clum A."/>
            <person name="Steindorff A."/>
            <person name="Ohm R."/>
            <person name="Martin F."/>
            <person name="Silar P."/>
            <person name="Natvig D."/>
            <person name="Lalanne C."/>
            <person name="Gautier V."/>
            <person name="Ament-Velasquez S.L."/>
            <person name="Kruys A."/>
            <person name="Hutchinson M.I."/>
            <person name="Powell A.J."/>
            <person name="Barry K."/>
            <person name="Miller A.N."/>
            <person name="Grigoriev I.V."/>
            <person name="Debuchy R."/>
            <person name="Gladieux P."/>
            <person name="Thoren M.H."/>
            <person name="Johannesson H."/>
        </authorList>
    </citation>
    <scope>NUCLEOTIDE SEQUENCE</scope>
    <source>
        <strain evidence="2">SMH4607-1</strain>
    </source>
</reference>
<dbReference type="Proteomes" id="UP001172102">
    <property type="component" value="Unassembled WGS sequence"/>
</dbReference>
<proteinExistence type="predicted"/>
<sequence length="269" mass="29680">MPKPLPQGLEVRQARPEDVSSLARLLVHSPDDGTLYQFPHVLEYPDEMHKLHAGWLCSTVCSPTTLVRVAVLPKDGKQAIVGFSSWMKREADPGSEGSTRLAELNRVTFTERMQTEETPPLAKERKALEADEKHSEAVRRVRKQAPPSLTASVPSYELNGLAVHADYQGYGIGSLLVRWGLGRAAEDGLPVFATGEAQGVDFYEKALGFRRVLGTEFWLDKDGQDISGSDVKQGGNEEWKKVNGGLSGAEMVWCPKGYEIDIRGEVYRG</sequence>
<organism evidence="2 3">
    <name type="scientific">Lasiosphaeris hirsuta</name>
    <dbReference type="NCBI Taxonomy" id="260670"/>
    <lineage>
        <taxon>Eukaryota</taxon>
        <taxon>Fungi</taxon>
        <taxon>Dikarya</taxon>
        <taxon>Ascomycota</taxon>
        <taxon>Pezizomycotina</taxon>
        <taxon>Sordariomycetes</taxon>
        <taxon>Sordariomycetidae</taxon>
        <taxon>Sordariales</taxon>
        <taxon>Lasiosphaeriaceae</taxon>
        <taxon>Lasiosphaeris</taxon>
    </lineage>
</organism>
<dbReference type="InterPro" id="IPR052523">
    <property type="entry name" value="Trichothecene_AcTrans"/>
</dbReference>
<dbReference type="PANTHER" id="PTHR42791:SF1">
    <property type="entry name" value="N-ACETYLTRANSFERASE DOMAIN-CONTAINING PROTEIN"/>
    <property type="match status" value="1"/>
</dbReference>
<comment type="caution">
    <text evidence="2">The sequence shown here is derived from an EMBL/GenBank/DDBJ whole genome shotgun (WGS) entry which is preliminary data.</text>
</comment>
<dbReference type="PROSITE" id="PS51186">
    <property type="entry name" value="GNAT"/>
    <property type="match status" value="1"/>
</dbReference>
<evidence type="ECO:0000259" key="1">
    <source>
        <dbReference type="PROSITE" id="PS51186"/>
    </source>
</evidence>
<evidence type="ECO:0000313" key="2">
    <source>
        <dbReference type="EMBL" id="KAK0707837.1"/>
    </source>
</evidence>
<dbReference type="GO" id="GO:0016747">
    <property type="term" value="F:acyltransferase activity, transferring groups other than amino-acyl groups"/>
    <property type="evidence" value="ECO:0007669"/>
    <property type="project" value="InterPro"/>
</dbReference>
<dbReference type="CDD" id="cd04301">
    <property type="entry name" value="NAT_SF"/>
    <property type="match status" value="1"/>
</dbReference>
<accession>A0AA40A1Z0</accession>
<evidence type="ECO:0000313" key="3">
    <source>
        <dbReference type="Proteomes" id="UP001172102"/>
    </source>
</evidence>
<dbReference type="PANTHER" id="PTHR42791">
    <property type="entry name" value="GNAT FAMILY ACETYLTRANSFERASE"/>
    <property type="match status" value="1"/>
</dbReference>
<dbReference type="Pfam" id="PF00583">
    <property type="entry name" value="Acetyltransf_1"/>
    <property type="match status" value="1"/>
</dbReference>
<dbReference type="Gene3D" id="3.40.630.30">
    <property type="match status" value="1"/>
</dbReference>
<name>A0AA40A1Z0_9PEZI</name>
<protein>
    <recommendedName>
        <fullName evidence="1">N-acetyltransferase domain-containing protein</fullName>
    </recommendedName>
</protein>
<gene>
    <name evidence="2" type="ORF">B0H67DRAFT_495926</name>
</gene>
<dbReference type="InterPro" id="IPR000182">
    <property type="entry name" value="GNAT_dom"/>
</dbReference>
<keyword evidence="3" id="KW-1185">Reference proteome</keyword>
<dbReference type="InterPro" id="IPR016181">
    <property type="entry name" value="Acyl_CoA_acyltransferase"/>
</dbReference>
<dbReference type="AlphaFoldDB" id="A0AA40A1Z0"/>
<dbReference type="EMBL" id="JAUKUA010000006">
    <property type="protein sequence ID" value="KAK0707837.1"/>
    <property type="molecule type" value="Genomic_DNA"/>
</dbReference>
<dbReference type="SUPFAM" id="SSF55729">
    <property type="entry name" value="Acyl-CoA N-acyltransferases (Nat)"/>
    <property type="match status" value="1"/>
</dbReference>